<dbReference type="AlphaFoldDB" id="A0A5N6KPS3"/>
<accession>A0A5N6KPS3</accession>
<dbReference type="EMBL" id="VIBQ01000009">
    <property type="protein sequence ID" value="KAB8337060.1"/>
    <property type="molecule type" value="Genomic_DNA"/>
</dbReference>
<keyword evidence="2" id="KW-1185">Reference proteome</keyword>
<dbReference type="Proteomes" id="UP000327013">
    <property type="component" value="Unassembled WGS sequence"/>
</dbReference>
<organism evidence="1 2">
    <name type="scientific">Carpinus fangiana</name>
    <dbReference type="NCBI Taxonomy" id="176857"/>
    <lineage>
        <taxon>Eukaryota</taxon>
        <taxon>Viridiplantae</taxon>
        <taxon>Streptophyta</taxon>
        <taxon>Embryophyta</taxon>
        <taxon>Tracheophyta</taxon>
        <taxon>Spermatophyta</taxon>
        <taxon>Magnoliopsida</taxon>
        <taxon>eudicotyledons</taxon>
        <taxon>Gunneridae</taxon>
        <taxon>Pentapetalae</taxon>
        <taxon>rosids</taxon>
        <taxon>fabids</taxon>
        <taxon>Fagales</taxon>
        <taxon>Betulaceae</taxon>
        <taxon>Carpinus</taxon>
    </lineage>
</organism>
<evidence type="ECO:0000313" key="2">
    <source>
        <dbReference type="Proteomes" id="UP000327013"/>
    </source>
</evidence>
<evidence type="ECO:0000313" key="1">
    <source>
        <dbReference type="EMBL" id="KAB8337060.1"/>
    </source>
</evidence>
<protein>
    <submittedName>
        <fullName evidence="1">Uncharacterized protein</fullName>
    </submittedName>
</protein>
<reference evidence="1 2" key="1">
    <citation type="submission" date="2019-06" db="EMBL/GenBank/DDBJ databases">
        <title>A chromosomal-level reference genome of Carpinus fangiana (Coryloideae, Betulaceae).</title>
        <authorList>
            <person name="Yang X."/>
            <person name="Wang Z."/>
            <person name="Zhang L."/>
            <person name="Hao G."/>
            <person name="Liu J."/>
            <person name="Yang Y."/>
        </authorList>
    </citation>
    <scope>NUCLEOTIDE SEQUENCE [LARGE SCALE GENOMIC DNA]</scope>
    <source>
        <strain evidence="1">Cfa_2016G</strain>
        <tissue evidence="1">Leaf</tissue>
    </source>
</reference>
<proteinExistence type="predicted"/>
<sequence length="143" mass="15064">MNSHASVACEALDFQWNGRTGCGIVRSSARHARIASVESLVNNRASMLGGEILASAAIAPRAGGPRRRQNVGAYASIPPAASHLLMTPYIFSLNPCFTTDRGVYEAYASILGMGGPLLRRRLYASSLAANLCLSPQASPADLC</sequence>
<name>A0A5N6KPS3_9ROSI</name>
<gene>
    <name evidence="1" type="ORF">FH972_021364</name>
</gene>
<comment type="caution">
    <text evidence="1">The sequence shown here is derived from an EMBL/GenBank/DDBJ whole genome shotgun (WGS) entry which is preliminary data.</text>
</comment>